<evidence type="ECO:0000313" key="7">
    <source>
        <dbReference type="EMBL" id="PVI05778.1"/>
    </source>
</evidence>
<dbReference type="Pfam" id="PF01063">
    <property type="entry name" value="Aminotran_4"/>
    <property type="match status" value="1"/>
</dbReference>
<evidence type="ECO:0000256" key="2">
    <source>
        <dbReference type="ARBA" id="ARBA00009320"/>
    </source>
</evidence>
<dbReference type="InterPro" id="IPR043132">
    <property type="entry name" value="BCAT-like_C"/>
</dbReference>
<keyword evidence="3 7" id="KW-0032">Aminotransferase</keyword>
<dbReference type="GO" id="GO:0004084">
    <property type="term" value="F:branched-chain-amino-acid transaminase activity"/>
    <property type="evidence" value="ECO:0007669"/>
    <property type="project" value="InterPro"/>
</dbReference>
<dbReference type="Gene3D" id="3.30.470.10">
    <property type="match status" value="1"/>
</dbReference>
<dbReference type="Gene3D" id="3.20.10.10">
    <property type="entry name" value="D-amino Acid Aminotransferase, subunit A, domain 2"/>
    <property type="match status" value="1"/>
</dbReference>
<evidence type="ECO:0000256" key="6">
    <source>
        <dbReference type="PIRSR" id="PIRSR006468-1"/>
    </source>
</evidence>
<dbReference type="PANTHER" id="PTHR42825:SF2">
    <property type="entry name" value="BRANCHED-CHAIN-AMINO-ACID AMINOTRANSFERASE 3, CHLOROPLASTIC-RELATED"/>
    <property type="match status" value="1"/>
</dbReference>
<dbReference type="AlphaFoldDB" id="A0A2V1E5B4"/>
<dbReference type="PANTHER" id="PTHR42825">
    <property type="entry name" value="AMINO ACID AMINOTRANSFERASE"/>
    <property type="match status" value="1"/>
</dbReference>
<protein>
    <submittedName>
        <fullName evidence="7">Branched-chain-amino-acid aminotransferase</fullName>
    </submittedName>
</protein>
<evidence type="ECO:0000256" key="4">
    <source>
        <dbReference type="ARBA" id="ARBA00022679"/>
    </source>
</evidence>
<dbReference type="GO" id="GO:0009081">
    <property type="term" value="P:branched-chain amino acid metabolic process"/>
    <property type="evidence" value="ECO:0007669"/>
    <property type="project" value="InterPro"/>
</dbReference>
<sequence length="362" mass="39722">MLPLSPKKDIDWENISQTHCIPVNGHIEARFSLSAGTWSSPTFISGTDISISGLSPGLNYGQQCYEGMKAFRTGGKRDRILIFRPEFHANRMADSAASVCLPPPPRELFHECVRKAVVENAEYIPPADSASFLYIRPLLFGSSTGLWGLCDEVTFAVFVQPARPNYERKALKALVSEEFDKSAPLGMGRYKVGGNYAPVWRHVGKASKMGYDIVLHLDSATHSYVEEFSTSAFLGHKMTPDGQHVLVVPEAENAMDSTTSKSLALLAKQEGWIVETAQLPILLIKSLDEVVACGTAACAVPIESIERLSTGDKFTFSVSHEAWNLTRLANKLNDIQRGKLDDAEGWCWDVLGVVENNSEVTG</sequence>
<dbReference type="PIRSF" id="PIRSF006468">
    <property type="entry name" value="BCAT1"/>
    <property type="match status" value="1"/>
</dbReference>
<name>A0A2V1E5B4_9PLEO</name>
<reference evidence="7 8" key="1">
    <citation type="journal article" date="2018" name="Sci. Rep.">
        <title>Comparative genomics provides insights into the lifestyle and reveals functional heterogeneity of dark septate endophytic fungi.</title>
        <authorList>
            <person name="Knapp D.G."/>
            <person name="Nemeth J.B."/>
            <person name="Barry K."/>
            <person name="Hainaut M."/>
            <person name="Henrissat B."/>
            <person name="Johnson J."/>
            <person name="Kuo A."/>
            <person name="Lim J.H.P."/>
            <person name="Lipzen A."/>
            <person name="Nolan M."/>
            <person name="Ohm R.A."/>
            <person name="Tamas L."/>
            <person name="Grigoriev I.V."/>
            <person name="Spatafora J.W."/>
            <person name="Nagy L.G."/>
            <person name="Kovacs G.M."/>
        </authorList>
    </citation>
    <scope>NUCLEOTIDE SEQUENCE [LARGE SCALE GENOMIC DNA]</scope>
    <source>
        <strain evidence="7 8">DSE2036</strain>
    </source>
</reference>
<dbReference type="OrthoDB" id="409992at2759"/>
<comment type="cofactor">
    <cofactor evidence="1">
        <name>pyridoxal 5'-phosphate</name>
        <dbReference type="ChEBI" id="CHEBI:597326"/>
    </cofactor>
</comment>
<evidence type="ECO:0000256" key="1">
    <source>
        <dbReference type="ARBA" id="ARBA00001933"/>
    </source>
</evidence>
<dbReference type="EMBL" id="KZ805312">
    <property type="protein sequence ID" value="PVI05778.1"/>
    <property type="molecule type" value="Genomic_DNA"/>
</dbReference>
<dbReference type="InterPro" id="IPR043131">
    <property type="entry name" value="BCAT-like_N"/>
</dbReference>
<keyword evidence="4 7" id="KW-0808">Transferase</keyword>
<keyword evidence="8" id="KW-1185">Reference proteome</keyword>
<evidence type="ECO:0000313" key="8">
    <source>
        <dbReference type="Proteomes" id="UP000244855"/>
    </source>
</evidence>
<dbReference type="SUPFAM" id="SSF56752">
    <property type="entry name" value="D-aminoacid aminotransferase-like PLP-dependent enzymes"/>
    <property type="match status" value="1"/>
</dbReference>
<organism evidence="7 8">
    <name type="scientific">Periconia macrospinosa</name>
    <dbReference type="NCBI Taxonomy" id="97972"/>
    <lineage>
        <taxon>Eukaryota</taxon>
        <taxon>Fungi</taxon>
        <taxon>Dikarya</taxon>
        <taxon>Ascomycota</taxon>
        <taxon>Pezizomycotina</taxon>
        <taxon>Dothideomycetes</taxon>
        <taxon>Pleosporomycetidae</taxon>
        <taxon>Pleosporales</taxon>
        <taxon>Massarineae</taxon>
        <taxon>Periconiaceae</taxon>
        <taxon>Periconia</taxon>
    </lineage>
</organism>
<gene>
    <name evidence="7" type="ORF">DM02DRAFT_650450</name>
</gene>
<dbReference type="Proteomes" id="UP000244855">
    <property type="component" value="Unassembled WGS sequence"/>
</dbReference>
<evidence type="ECO:0000256" key="5">
    <source>
        <dbReference type="ARBA" id="ARBA00022898"/>
    </source>
</evidence>
<dbReference type="STRING" id="97972.A0A2V1E5B4"/>
<comment type="similarity">
    <text evidence="2">Belongs to the class-IV pyridoxal-phosphate-dependent aminotransferase family.</text>
</comment>
<dbReference type="InterPro" id="IPR001544">
    <property type="entry name" value="Aminotrans_IV"/>
</dbReference>
<accession>A0A2V1E5B4</accession>
<keyword evidence="5" id="KW-0663">Pyridoxal phosphate</keyword>
<proteinExistence type="inferred from homology"/>
<evidence type="ECO:0000256" key="3">
    <source>
        <dbReference type="ARBA" id="ARBA00022576"/>
    </source>
</evidence>
<feature type="modified residue" description="N6-(pyridoxal phosphate)lysine" evidence="6">
    <location>
        <position position="191"/>
    </location>
</feature>
<dbReference type="InterPro" id="IPR005786">
    <property type="entry name" value="B_amino_transII"/>
</dbReference>
<dbReference type="InterPro" id="IPR036038">
    <property type="entry name" value="Aminotransferase-like"/>
</dbReference>